<dbReference type="Gene3D" id="3.40.630.90">
    <property type="match status" value="1"/>
</dbReference>
<dbReference type="Pfam" id="PF00583">
    <property type="entry name" value="Acetyltransf_1"/>
    <property type="match status" value="1"/>
</dbReference>
<dbReference type="SUPFAM" id="SSF55729">
    <property type="entry name" value="Acyl-CoA N-acyltransferases (Nat)"/>
    <property type="match status" value="1"/>
</dbReference>
<dbReference type="InterPro" id="IPR016181">
    <property type="entry name" value="Acyl_CoA_acyltransferase"/>
</dbReference>
<accession>A0A1Y6CV45</accession>
<dbReference type="Gene3D" id="3.40.630.30">
    <property type="match status" value="1"/>
</dbReference>
<dbReference type="PANTHER" id="PTHR47237">
    <property type="entry name" value="SLL0310 PROTEIN"/>
    <property type="match status" value="1"/>
</dbReference>
<gene>
    <name evidence="2" type="ORF">SAMN02949497_1590</name>
</gene>
<dbReference type="InterPro" id="IPR041496">
    <property type="entry name" value="YitH/HolE_GNAT"/>
</dbReference>
<name>A0A1Y6CV45_9GAMM</name>
<dbReference type="STRING" id="1760988.SAMN02949497_1590"/>
<dbReference type="Pfam" id="PF18014">
    <property type="entry name" value="Acetyltransf_18"/>
    <property type="match status" value="1"/>
</dbReference>
<evidence type="ECO:0000259" key="1">
    <source>
        <dbReference type="PROSITE" id="PS51186"/>
    </source>
</evidence>
<dbReference type="InterPro" id="IPR052729">
    <property type="entry name" value="Acyl/Acetyltrans_Enzymes"/>
</dbReference>
<proteinExistence type="predicted"/>
<keyword evidence="3" id="KW-1185">Reference proteome</keyword>
<dbReference type="EMBL" id="FXAM01000001">
    <property type="protein sequence ID" value="SMF94281.1"/>
    <property type="molecule type" value="Genomic_DNA"/>
</dbReference>
<protein>
    <submittedName>
        <fullName evidence="2">Acetyltransferase (GNAT) family protein</fullName>
    </submittedName>
</protein>
<dbReference type="GO" id="GO:0016747">
    <property type="term" value="F:acyltransferase activity, transferring groups other than amino-acyl groups"/>
    <property type="evidence" value="ECO:0007669"/>
    <property type="project" value="InterPro"/>
</dbReference>
<organism evidence="2 3">
    <name type="scientific">Methylomagnum ishizawai</name>
    <dbReference type="NCBI Taxonomy" id="1760988"/>
    <lineage>
        <taxon>Bacteria</taxon>
        <taxon>Pseudomonadati</taxon>
        <taxon>Pseudomonadota</taxon>
        <taxon>Gammaproteobacteria</taxon>
        <taxon>Methylococcales</taxon>
        <taxon>Methylococcaceae</taxon>
        <taxon>Methylomagnum</taxon>
    </lineage>
</organism>
<dbReference type="InterPro" id="IPR000182">
    <property type="entry name" value="GNAT_dom"/>
</dbReference>
<dbReference type="Proteomes" id="UP000192923">
    <property type="component" value="Unassembled WGS sequence"/>
</dbReference>
<evidence type="ECO:0000313" key="3">
    <source>
        <dbReference type="Proteomes" id="UP000192923"/>
    </source>
</evidence>
<dbReference type="PANTHER" id="PTHR47237:SF1">
    <property type="entry name" value="SLL0310 PROTEIN"/>
    <property type="match status" value="1"/>
</dbReference>
<dbReference type="RefSeq" id="WP_085211516.1">
    <property type="nucleotide sequence ID" value="NZ_FXAM01000001.1"/>
</dbReference>
<sequence>MNTASTVRPLSRAELEIPLRWAAQEGWNPGLYDAEAFHAADPEGFFGAFLGNELIGSLSAVSYGGRFGFLGLYIVKPEHRGQGHGMTLWRTAMEYLRGQTIGLDGVVERQADYGRSGFALAYRNVRYQGIAPGRQPPATATTVPLAALPFETVARYDAELFPAPRTTFLRPWIGQSESAAFGLPKGGGLAGYGMIRKCHSGWKIGPLFADTPEGAETLFLALRNHAGPGEPVLLDVPEPNADAVALAARHGMTVVFETARMYQGAIPATPLARVFGITTFELG</sequence>
<dbReference type="OrthoDB" id="20916at2"/>
<evidence type="ECO:0000313" key="2">
    <source>
        <dbReference type="EMBL" id="SMF94281.1"/>
    </source>
</evidence>
<dbReference type="PROSITE" id="PS51186">
    <property type="entry name" value="GNAT"/>
    <property type="match status" value="1"/>
</dbReference>
<dbReference type="CDD" id="cd04301">
    <property type="entry name" value="NAT_SF"/>
    <property type="match status" value="1"/>
</dbReference>
<keyword evidence="2" id="KW-0808">Transferase</keyword>
<feature type="domain" description="N-acetyltransferase" evidence="1">
    <location>
        <begin position="5"/>
        <end position="137"/>
    </location>
</feature>
<reference evidence="2 3" key="1">
    <citation type="submission" date="2016-12" db="EMBL/GenBank/DDBJ databases">
        <authorList>
            <person name="Song W.-J."/>
            <person name="Kurnit D.M."/>
        </authorList>
    </citation>
    <scope>NUCLEOTIDE SEQUENCE [LARGE SCALE GENOMIC DNA]</scope>
    <source>
        <strain evidence="2 3">175</strain>
    </source>
</reference>
<dbReference type="AlphaFoldDB" id="A0A1Y6CV45"/>